<accession>A0A8T2ASR7</accession>
<dbReference type="EMBL" id="JAEFBK010000008">
    <property type="protein sequence ID" value="KAG7576045.1"/>
    <property type="molecule type" value="Genomic_DNA"/>
</dbReference>
<reference evidence="1 2" key="1">
    <citation type="submission" date="2020-12" db="EMBL/GenBank/DDBJ databases">
        <title>Concerted genomic and epigenomic changes stabilize Arabidopsis allopolyploids.</title>
        <authorList>
            <person name="Chen Z."/>
        </authorList>
    </citation>
    <scope>NUCLEOTIDE SEQUENCE [LARGE SCALE GENOMIC DNA]</scope>
    <source>
        <strain evidence="1">Allo738</strain>
        <tissue evidence="1">Leaf</tissue>
    </source>
</reference>
<comment type="caution">
    <text evidence="1">The sequence shown here is derived from an EMBL/GenBank/DDBJ whole genome shotgun (WGS) entry which is preliminary data.</text>
</comment>
<organism evidence="1 2">
    <name type="scientific">Arabidopsis thaliana x Arabidopsis arenosa</name>
    <dbReference type="NCBI Taxonomy" id="1240361"/>
    <lineage>
        <taxon>Eukaryota</taxon>
        <taxon>Viridiplantae</taxon>
        <taxon>Streptophyta</taxon>
        <taxon>Embryophyta</taxon>
        <taxon>Tracheophyta</taxon>
        <taxon>Spermatophyta</taxon>
        <taxon>Magnoliopsida</taxon>
        <taxon>eudicotyledons</taxon>
        <taxon>Gunneridae</taxon>
        <taxon>Pentapetalae</taxon>
        <taxon>rosids</taxon>
        <taxon>malvids</taxon>
        <taxon>Brassicales</taxon>
        <taxon>Brassicaceae</taxon>
        <taxon>Camelineae</taxon>
        <taxon>Arabidopsis</taxon>
    </lineage>
</organism>
<sequence>MSTMCYFNLDSNYGVIEENDSISQKKIFLPSLTMSSDRSLLESVMVLPNSYNDHGAALGEKEPLGGHMR</sequence>
<dbReference type="AlphaFoldDB" id="A0A8T2ASR7"/>
<dbReference type="Proteomes" id="UP000694240">
    <property type="component" value="Chromosome 8"/>
</dbReference>
<proteinExistence type="predicted"/>
<keyword evidence="2" id="KW-1185">Reference proteome</keyword>
<evidence type="ECO:0000313" key="1">
    <source>
        <dbReference type="EMBL" id="KAG7576045.1"/>
    </source>
</evidence>
<protein>
    <submittedName>
        <fullName evidence="1">Uncharacterized protein</fullName>
    </submittedName>
</protein>
<name>A0A8T2ASR7_9BRAS</name>
<gene>
    <name evidence="1" type="ORF">ISN45_Aa03g004840</name>
</gene>
<evidence type="ECO:0000313" key="2">
    <source>
        <dbReference type="Proteomes" id="UP000694240"/>
    </source>
</evidence>